<dbReference type="Pfam" id="PF13556">
    <property type="entry name" value="HTH_30"/>
    <property type="match status" value="1"/>
</dbReference>
<dbReference type="InterPro" id="IPR051448">
    <property type="entry name" value="CdaR-like_regulators"/>
</dbReference>
<evidence type="ECO:0000259" key="2">
    <source>
        <dbReference type="Pfam" id="PF14361"/>
    </source>
</evidence>
<evidence type="ECO:0000259" key="1">
    <source>
        <dbReference type="Pfam" id="PF13556"/>
    </source>
</evidence>
<sequence>MLARLVSDLAADDDLVDEVLRAALNAGTVEAGAPDAGAATRSQVAAVLAAGFDAFLRAADAVGPHGAAGSPPVTAGSGTVDSEFGFPVDFSQAARFGAEQAALGVPVVRLLAGVHAGRSRLLEIAVDRGRAAGIPDDALLHGLLKLERYGRALEQHVIDGHRTAERTLDRDDRATRMRVLRRLLLGDPSSQDDPARFGLRPDGLYHCLVSDVADPARVRACEEAVSRTGGVLAPVNGQIAGLTPRLPAGRAVGPPVLIVVTPPVTLADAPAAHRLCTEALRAARSRGATGVCRVTDVATETALTAQPLLATMLGADLLSALDPADEFHRQLVTTALAYLDHSHRLDLTATALHLHPNTVRYRLRRLTELTGFAESPSVPETVRWWWALHTWSRPRP</sequence>
<keyword evidence="4" id="KW-1185">Reference proteome</keyword>
<feature type="domain" description="RsbT co-antagonist protein RsbRD N-terminal" evidence="2">
    <location>
        <begin position="14"/>
        <end position="176"/>
    </location>
</feature>
<evidence type="ECO:0000313" key="4">
    <source>
        <dbReference type="Proteomes" id="UP000609879"/>
    </source>
</evidence>
<accession>A0ABQ3XXT5</accession>
<name>A0ABQ3XXT5_9ACTN</name>
<reference evidence="3 4" key="1">
    <citation type="submission" date="2021-01" db="EMBL/GenBank/DDBJ databases">
        <title>Whole genome shotgun sequence of Actinoplanes deccanensis NBRC 13994.</title>
        <authorList>
            <person name="Komaki H."/>
            <person name="Tamura T."/>
        </authorList>
    </citation>
    <scope>NUCLEOTIDE SEQUENCE [LARGE SCALE GENOMIC DNA]</scope>
    <source>
        <strain evidence="3 4">NBRC 13994</strain>
    </source>
</reference>
<feature type="domain" description="PucR C-terminal helix-turn-helix" evidence="1">
    <location>
        <begin position="331"/>
        <end position="372"/>
    </location>
</feature>
<gene>
    <name evidence="3" type="ORF">Ade02nite_11060</name>
</gene>
<dbReference type="Gene3D" id="1.10.10.2840">
    <property type="entry name" value="PucR C-terminal helix-turn-helix domain"/>
    <property type="match status" value="1"/>
</dbReference>
<dbReference type="InterPro" id="IPR042070">
    <property type="entry name" value="PucR_C-HTH_sf"/>
</dbReference>
<dbReference type="Proteomes" id="UP000609879">
    <property type="component" value="Unassembled WGS sequence"/>
</dbReference>
<dbReference type="InterPro" id="IPR025751">
    <property type="entry name" value="RsbRD_N_dom"/>
</dbReference>
<dbReference type="EMBL" id="BOMI01000016">
    <property type="protein sequence ID" value="GID72465.1"/>
    <property type="molecule type" value="Genomic_DNA"/>
</dbReference>
<dbReference type="RefSeq" id="WP_239168549.1">
    <property type="nucleotide sequence ID" value="NZ_BAAABO010000025.1"/>
</dbReference>
<dbReference type="Pfam" id="PF14361">
    <property type="entry name" value="RsbRD_N"/>
    <property type="match status" value="1"/>
</dbReference>
<dbReference type="InterPro" id="IPR025736">
    <property type="entry name" value="PucR_C-HTH_dom"/>
</dbReference>
<organism evidence="3 4">
    <name type="scientific">Paractinoplanes deccanensis</name>
    <dbReference type="NCBI Taxonomy" id="113561"/>
    <lineage>
        <taxon>Bacteria</taxon>
        <taxon>Bacillati</taxon>
        <taxon>Actinomycetota</taxon>
        <taxon>Actinomycetes</taxon>
        <taxon>Micromonosporales</taxon>
        <taxon>Micromonosporaceae</taxon>
        <taxon>Paractinoplanes</taxon>
    </lineage>
</organism>
<dbReference type="PANTHER" id="PTHR33744">
    <property type="entry name" value="CARBOHYDRATE DIACID REGULATOR"/>
    <property type="match status" value="1"/>
</dbReference>
<evidence type="ECO:0000313" key="3">
    <source>
        <dbReference type="EMBL" id="GID72465.1"/>
    </source>
</evidence>
<protein>
    <recommendedName>
        <fullName evidence="5">PucR family transcriptional regulator</fullName>
    </recommendedName>
</protein>
<proteinExistence type="predicted"/>
<evidence type="ECO:0008006" key="5">
    <source>
        <dbReference type="Google" id="ProtNLM"/>
    </source>
</evidence>
<comment type="caution">
    <text evidence="3">The sequence shown here is derived from an EMBL/GenBank/DDBJ whole genome shotgun (WGS) entry which is preliminary data.</text>
</comment>
<dbReference type="PANTHER" id="PTHR33744:SF7">
    <property type="entry name" value="PUCR FAMILY TRANSCRIPTIONAL REGULATOR"/>
    <property type="match status" value="1"/>
</dbReference>